<keyword evidence="2" id="KW-0441">Lipid A biosynthesis</keyword>
<feature type="domain" description="UDP N-acetylglucosamine O-acyltransferase C-terminal" evidence="6">
    <location>
        <begin position="180"/>
        <end position="259"/>
    </location>
</feature>
<dbReference type="OrthoDB" id="9807278at2"/>
<evidence type="ECO:0000313" key="7">
    <source>
        <dbReference type="EMBL" id="RUL89807.1"/>
    </source>
</evidence>
<dbReference type="GO" id="GO:0009245">
    <property type="term" value="P:lipid A biosynthetic process"/>
    <property type="evidence" value="ECO:0007669"/>
    <property type="project" value="UniProtKB-KW"/>
</dbReference>
<dbReference type="PIRSF" id="PIRSF000456">
    <property type="entry name" value="UDP-GlcNAc_acltr"/>
    <property type="match status" value="1"/>
</dbReference>
<dbReference type="NCBIfam" id="TIGR01852">
    <property type="entry name" value="lipid_A_lpxA"/>
    <property type="match status" value="1"/>
</dbReference>
<dbReference type="Gene3D" id="1.20.1180.10">
    <property type="entry name" value="Udp N-acetylglucosamine O-acyltransferase, C-terminal domain"/>
    <property type="match status" value="1"/>
</dbReference>
<dbReference type="GO" id="GO:0016020">
    <property type="term" value="C:membrane"/>
    <property type="evidence" value="ECO:0007669"/>
    <property type="project" value="GOC"/>
</dbReference>
<dbReference type="PANTHER" id="PTHR43480">
    <property type="entry name" value="ACYL-[ACYL-CARRIER-PROTEIN]--UDP-N-ACETYLGLUCOSAMINE O-ACYLTRANSFERASE"/>
    <property type="match status" value="1"/>
</dbReference>
<evidence type="ECO:0000259" key="6">
    <source>
        <dbReference type="Pfam" id="PF13720"/>
    </source>
</evidence>
<organism evidence="7 8">
    <name type="scientific">Tautonia sociabilis</name>
    <dbReference type="NCBI Taxonomy" id="2080755"/>
    <lineage>
        <taxon>Bacteria</taxon>
        <taxon>Pseudomonadati</taxon>
        <taxon>Planctomycetota</taxon>
        <taxon>Planctomycetia</taxon>
        <taxon>Isosphaerales</taxon>
        <taxon>Isosphaeraceae</taxon>
        <taxon>Tautonia</taxon>
    </lineage>
</organism>
<dbReference type="Proteomes" id="UP000280296">
    <property type="component" value="Unassembled WGS sequence"/>
</dbReference>
<dbReference type="Gene3D" id="2.160.10.10">
    <property type="entry name" value="Hexapeptide repeat proteins"/>
    <property type="match status" value="1"/>
</dbReference>
<evidence type="ECO:0000256" key="3">
    <source>
        <dbReference type="ARBA" id="ARBA00022679"/>
    </source>
</evidence>
<keyword evidence="4" id="KW-0443">Lipid metabolism</keyword>
<dbReference type="InterPro" id="IPR037157">
    <property type="entry name" value="Acetyltransf_C_sf"/>
</dbReference>
<name>A0A432MS23_9BACT</name>
<dbReference type="InterPro" id="IPR010137">
    <property type="entry name" value="Lipid_A_LpxA"/>
</dbReference>
<evidence type="ECO:0000256" key="4">
    <source>
        <dbReference type="ARBA" id="ARBA00023098"/>
    </source>
</evidence>
<dbReference type="InterPro" id="IPR001451">
    <property type="entry name" value="Hexapep"/>
</dbReference>
<sequence length="272" mass="28757">MTLSDSQLIHPTAVISAEAELAPDVQVGPFAIVEGPVRVGPGCVIEGHACLTGPMELGRDNFIGHGAVLGKAPQHRRDPGDGTSLVVGDGNVIREYVTIHRGTSDRGETRIGHRNYLMIGAHVGHDAIVGDGCTIVNGAMIGGLVELQDGCILSAHAAVQQRARIGRLAMIGGLGSTTKDVPPFVLLQGYNAVSGLNLVGLRRAGFSVGAINALRDAYRILYKEGRTRSSALDRIEADLGHVPEVAEFVAFIRQSVLGINPARDADRLHRTF</sequence>
<dbReference type="InterPro" id="IPR029098">
    <property type="entry name" value="Acetyltransf_C"/>
</dbReference>
<dbReference type="SUPFAM" id="SSF51161">
    <property type="entry name" value="Trimeric LpxA-like enzymes"/>
    <property type="match status" value="1"/>
</dbReference>
<protein>
    <submittedName>
        <fullName evidence="7">Acyl-ACP--UDP-N-acetylglucosamine O-acyltransferase</fullName>
        <ecNumber evidence="7">2.3.1.129</ecNumber>
    </submittedName>
</protein>
<evidence type="ECO:0000313" key="8">
    <source>
        <dbReference type="Proteomes" id="UP000280296"/>
    </source>
</evidence>
<accession>A0A432MS23</accession>
<keyword evidence="8" id="KW-1185">Reference proteome</keyword>
<dbReference type="GO" id="GO:0008780">
    <property type="term" value="F:acyl-[acyl-carrier-protein]-UDP-N-acetylglucosamine O-acyltransferase activity"/>
    <property type="evidence" value="ECO:0007669"/>
    <property type="project" value="UniProtKB-EC"/>
</dbReference>
<dbReference type="Pfam" id="PF00132">
    <property type="entry name" value="Hexapep"/>
    <property type="match status" value="1"/>
</dbReference>
<dbReference type="EC" id="2.3.1.129" evidence="7"/>
<dbReference type="CDD" id="cd03351">
    <property type="entry name" value="LbH_UDP-GlcNAc_AT"/>
    <property type="match status" value="1"/>
</dbReference>
<reference evidence="7 8" key="2">
    <citation type="submission" date="2019-01" db="EMBL/GenBank/DDBJ databases">
        <title>Tautonia sociabilis, a novel thermotolerant planctomycete of Isosphaeraceae family, isolated from a 4000 m deep subterranean habitat.</title>
        <authorList>
            <person name="Kovaleva O.L."/>
            <person name="Elcheninov A.G."/>
            <person name="Van Heerden E."/>
            <person name="Toshchakov S.V."/>
            <person name="Novikov A."/>
            <person name="Bonch-Osmolovskaya E.A."/>
            <person name="Kublanov I.V."/>
        </authorList>
    </citation>
    <scope>NUCLEOTIDE SEQUENCE [LARGE SCALE GENOMIC DNA]</scope>
    <source>
        <strain evidence="7 8">GM2012</strain>
    </source>
</reference>
<reference evidence="7 8" key="1">
    <citation type="submission" date="2018-12" db="EMBL/GenBank/DDBJ databases">
        <authorList>
            <person name="Toschakov S.V."/>
        </authorList>
    </citation>
    <scope>NUCLEOTIDE SEQUENCE [LARGE SCALE GENOMIC DNA]</scope>
    <source>
        <strain evidence="7 8">GM2012</strain>
    </source>
</reference>
<gene>
    <name evidence="7" type="ORF">TsocGM_01080</name>
</gene>
<dbReference type="PANTHER" id="PTHR43480:SF1">
    <property type="entry name" value="ACYL-[ACYL-CARRIER-PROTEIN]--UDP-N-ACETYLGLUCOSAMINE O-ACYLTRANSFERASE, MITOCHONDRIAL-RELATED"/>
    <property type="match status" value="1"/>
</dbReference>
<evidence type="ECO:0000256" key="5">
    <source>
        <dbReference type="ARBA" id="ARBA00023315"/>
    </source>
</evidence>
<dbReference type="AlphaFoldDB" id="A0A432MS23"/>
<dbReference type="NCBIfam" id="NF003657">
    <property type="entry name" value="PRK05289.1"/>
    <property type="match status" value="1"/>
</dbReference>
<comment type="caution">
    <text evidence="7">The sequence shown here is derived from an EMBL/GenBank/DDBJ whole genome shotgun (WGS) entry which is preliminary data.</text>
</comment>
<evidence type="ECO:0000256" key="1">
    <source>
        <dbReference type="ARBA" id="ARBA00022516"/>
    </source>
</evidence>
<evidence type="ECO:0000256" key="2">
    <source>
        <dbReference type="ARBA" id="ARBA00022556"/>
    </source>
</evidence>
<keyword evidence="5 7" id="KW-0012">Acyltransferase</keyword>
<dbReference type="Pfam" id="PF13720">
    <property type="entry name" value="Acetyltransf_11"/>
    <property type="match status" value="1"/>
</dbReference>
<proteinExistence type="predicted"/>
<keyword evidence="3 7" id="KW-0808">Transferase</keyword>
<dbReference type="InterPro" id="IPR011004">
    <property type="entry name" value="Trimer_LpxA-like_sf"/>
</dbReference>
<keyword evidence="1" id="KW-0444">Lipid biosynthesis</keyword>
<dbReference type="EMBL" id="RYZH01000001">
    <property type="protein sequence ID" value="RUL89807.1"/>
    <property type="molecule type" value="Genomic_DNA"/>
</dbReference>